<dbReference type="RefSeq" id="WP_233086384.1">
    <property type="nucleotide sequence ID" value="NZ_BAABWN010000001.1"/>
</dbReference>
<protein>
    <submittedName>
        <fullName evidence="1">Uncharacterized protein</fullName>
    </submittedName>
</protein>
<accession>A0ABQ0A4K1</accession>
<organism evidence="1 2">
    <name type="scientific">Sessilibacter corallicola</name>
    <dbReference type="NCBI Taxonomy" id="2904075"/>
    <lineage>
        <taxon>Bacteria</taxon>
        <taxon>Pseudomonadati</taxon>
        <taxon>Pseudomonadota</taxon>
        <taxon>Gammaproteobacteria</taxon>
        <taxon>Cellvibrionales</taxon>
        <taxon>Cellvibrionaceae</taxon>
        <taxon>Sessilibacter</taxon>
    </lineage>
</organism>
<dbReference type="EMBL" id="BAABWN010000001">
    <property type="protein sequence ID" value="GAA6166588.1"/>
    <property type="molecule type" value="Genomic_DNA"/>
</dbReference>
<proteinExistence type="predicted"/>
<sequence length="79" mass="9156">MTKTTKSTTLASTESLDNRILLQTLEREISKLEKVISALEFEGGGQFQHRNNLQEALKERCQIYSSLHKDRDISLRHRI</sequence>
<name>A0ABQ0A4K1_9GAMM</name>
<dbReference type="Proteomes" id="UP001465153">
    <property type="component" value="Unassembled WGS sequence"/>
</dbReference>
<reference evidence="1 2" key="1">
    <citation type="submission" date="2024-04" db="EMBL/GenBank/DDBJ databases">
        <title>Draft genome sequence of Sessilibacter corallicola NBRC 116591.</title>
        <authorList>
            <person name="Miyakawa T."/>
            <person name="Kusuya Y."/>
            <person name="Miura T."/>
        </authorList>
    </citation>
    <scope>NUCLEOTIDE SEQUENCE [LARGE SCALE GENOMIC DNA]</scope>
    <source>
        <strain evidence="1 2">KU-00831-HH</strain>
    </source>
</reference>
<evidence type="ECO:0000313" key="1">
    <source>
        <dbReference type="EMBL" id="GAA6166588.1"/>
    </source>
</evidence>
<gene>
    <name evidence="1" type="ORF">NBRC116591_03980</name>
</gene>
<keyword evidence="2" id="KW-1185">Reference proteome</keyword>
<evidence type="ECO:0000313" key="2">
    <source>
        <dbReference type="Proteomes" id="UP001465153"/>
    </source>
</evidence>
<comment type="caution">
    <text evidence="1">The sequence shown here is derived from an EMBL/GenBank/DDBJ whole genome shotgun (WGS) entry which is preliminary data.</text>
</comment>